<dbReference type="GO" id="GO:0005886">
    <property type="term" value="C:plasma membrane"/>
    <property type="evidence" value="ECO:0007669"/>
    <property type="project" value="TreeGrafter"/>
</dbReference>
<dbReference type="InterPro" id="IPR002859">
    <property type="entry name" value="PKD/REJ-like"/>
</dbReference>
<comment type="caution">
    <text evidence="7">The sequence shown here is derived from an EMBL/GenBank/DDBJ whole genome shotgun (WGS) entry which is preliminary data.</text>
</comment>
<keyword evidence="5" id="KW-1133">Transmembrane helix</keyword>
<protein>
    <submittedName>
        <fullName evidence="7">Uncharacterized protein</fullName>
    </submittedName>
</protein>
<dbReference type="PROSITE" id="PS51111">
    <property type="entry name" value="REJ"/>
    <property type="match status" value="1"/>
</dbReference>
<evidence type="ECO:0000313" key="7">
    <source>
        <dbReference type="EMBL" id="CAH1785585.1"/>
    </source>
</evidence>
<keyword evidence="6" id="KW-0472">Membrane</keyword>
<proteinExistence type="inferred from homology"/>
<dbReference type="InterPro" id="IPR014010">
    <property type="entry name" value="REJ_dom"/>
</dbReference>
<evidence type="ECO:0000313" key="8">
    <source>
        <dbReference type="Proteomes" id="UP000749559"/>
    </source>
</evidence>
<feature type="non-terminal residue" evidence="7">
    <location>
        <position position="1"/>
    </location>
</feature>
<comment type="subcellular location">
    <subcellularLocation>
        <location evidence="1">Membrane</location>
    </subcellularLocation>
</comment>
<organism evidence="7 8">
    <name type="scientific">Owenia fusiformis</name>
    <name type="common">Polychaete worm</name>
    <dbReference type="NCBI Taxonomy" id="6347"/>
    <lineage>
        <taxon>Eukaryota</taxon>
        <taxon>Metazoa</taxon>
        <taxon>Spiralia</taxon>
        <taxon>Lophotrochozoa</taxon>
        <taxon>Annelida</taxon>
        <taxon>Polychaeta</taxon>
        <taxon>Sedentaria</taxon>
        <taxon>Canalipalpata</taxon>
        <taxon>Sabellida</taxon>
        <taxon>Oweniida</taxon>
        <taxon>Oweniidae</taxon>
        <taxon>Owenia</taxon>
    </lineage>
</organism>
<reference evidence="7" key="1">
    <citation type="submission" date="2022-03" db="EMBL/GenBank/DDBJ databases">
        <authorList>
            <person name="Martin C."/>
        </authorList>
    </citation>
    <scope>NUCLEOTIDE SEQUENCE</scope>
</reference>
<dbReference type="GO" id="GO:0006816">
    <property type="term" value="P:calcium ion transport"/>
    <property type="evidence" value="ECO:0007669"/>
    <property type="project" value="TreeGrafter"/>
</dbReference>
<accession>A0A8J1YDK9</accession>
<feature type="non-terminal residue" evidence="7">
    <location>
        <position position="149"/>
    </location>
</feature>
<comment type="similarity">
    <text evidence="2">Belongs to the polycystin family.</text>
</comment>
<keyword evidence="8" id="KW-1185">Reference proteome</keyword>
<keyword evidence="3" id="KW-0812">Transmembrane</keyword>
<evidence type="ECO:0000256" key="2">
    <source>
        <dbReference type="ARBA" id="ARBA00007200"/>
    </source>
</evidence>
<dbReference type="PANTHER" id="PTHR46730">
    <property type="entry name" value="POLYCYSTIN-1"/>
    <property type="match status" value="1"/>
</dbReference>
<gene>
    <name evidence="7" type="ORF">OFUS_LOCUS11615</name>
</gene>
<sequence length="149" mass="16483">NLTFTMIDDSTLIQPSVFHARSALHITGTAHLSYDSVSSLTTYTWQINILNDTYPYPSSANVIYPNNTDVSTYENHLTIRAMGLDYGVYAITMGVTAMQIGKSVCMLFKQRFIKLKSAPLVPIIKGGTSRSVNSMDKVFIDASLSYDPD</sequence>
<evidence type="ECO:0000256" key="6">
    <source>
        <dbReference type="ARBA" id="ARBA00023136"/>
    </source>
</evidence>
<evidence type="ECO:0000256" key="5">
    <source>
        <dbReference type="ARBA" id="ARBA00022989"/>
    </source>
</evidence>
<dbReference type="GO" id="GO:0005261">
    <property type="term" value="F:monoatomic cation channel activity"/>
    <property type="evidence" value="ECO:0007669"/>
    <property type="project" value="TreeGrafter"/>
</dbReference>
<dbReference type="AlphaFoldDB" id="A0A8J1YDK9"/>
<dbReference type="PANTHER" id="PTHR46730:SF1">
    <property type="entry name" value="PLAT DOMAIN-CONTAINING PROTEIN"/>
    <property type="match status" value="1"/>
</dbReference>
<name>A0A8J1YDK9_OWEFU</name>
<keyword evidence="4" id="KW-0677">Repeat</keyword>
<dbReference type="Pfam" id="PF02010">
    <property type="entry name" value="REJ"/>
    <property type="match status" value="1"/>
</dbReference>
<dbReference type="Proteomes" id="UP000749559">
    <property type="component" value="Unassembled WGS sequence"/>
</dbReference>
<dbReference type="EMBL" id="CAIIXF020000006">
    <property type="protein sequence ID" value="CAH1785585.1"/>
    <property type="molecule type" value="Genomic_DNA"/>
</dbReference>
<evidence type="ECO:0000256" key="3">
    <source>
        <dbReference type="ARBA" id="ARBA00022692"/>
    </source>
</evidence>
<evidence type="ECO:0000256" key="1">
    <source>
        <dbReference type="ARBA" id="ARBA00004370"/>
    </source>
</evidence>
<evidence type="ECO:0000256" key="4">
    <source>
        <dbReference type="ARBA" id="ARBA00022737"/>
    </source>
</evidence>